<sequence>MEQPCDLLQIRIKGSKSLTWWPISAFQRDLRLAEVALFLTHTPSFDKYLLSI</sequence>
<dbReference type="AGR" id="MGI:2183683"/>
<protein>
    <submittedName>
        <fullName evidence="1">Nav1 protein</fullName>
    </submittedName>
</protein>
<gene>
    <name evidence="2" type="primary">Nav1</name>
</gene>
<dbReference type="EMBL" id="BC025914">
    <property type="protein sequence ID" value="AAH25914.1"/>
    <property type="molecule type" value="mRNA"/>
</dbReference>
<accession>Q8K1B1</accession>
<reference evidence="1" key="1">
    <citation type="journal article" date="2004" name="Genome Res.">
        <title>The status, quality, and expansion of the NIH full-length cDNA project: the Mammalian Gene Collection (MGC).</title>
        <authorList>
            <consortium name="The MGC Project Team"/>
            <person name="Gerhard D.S."/>
            <person name="Wagner L."/>
            <person name="Feingold E.A."/>
            <person name="Shenmen C.M."/>
            <person name="Grouse L.H."/>
            <person name="Schuler G."/>
            <person name="Klein S.L."/>
            <person name="Old S."/>
            <person name="Rasooly R."/>
            <person name="Good P."/>
            <person name="Guyer M."/>
            <person name="Peck A.M."/>
            <person name="Derge J.G."/>
            <person name="Lipman D."/>
            <person name="Collins F.S."/>
            <person name="Jang W."/>
            <person name="Sherry S."/>
            <person name="Feolo M."/>
            <person name="Misquitta L."/>
            <person name="Lee E."/>
            <person name="Rotmistrovsky K."/>
            <person name="Greenhut S.F."/>
            <person name="Schaefer C.F."/>
            <person name="Buetow K."/>
            <person name="Bonner T.I."/>
            <person name="Haussler D."/>
            <person name="Kent J."/>
            <person name="Kiekhaus M."/>
            <person name="Furey T."/>
            <person name="Brent M."/>
            <person name="Prange C."/>
            <person name="Schreiber K."/>
            <person name="Shapiro N."/>
            <person name="Bhat N.K."/>
            <person name="Hopkins R.F."/>
            <person name="Hsie F."/>
            <person name="Driscoll T."/>
            <person name="Soares M.B."/>
            <person name="Casavant T.L."/>
            <person name="Scheetz T.E."/>
            <person name="Brown-stein M.J."/>
            <person name="Usdin T.B."/>
            <person name="Toshiyuki S."/>
            <person name="Carninci P."/>
            <person name="Piao Y."/>
            <person name="Dudekula D.B."/>
            <person name="Ko M.S."/>
            <person name="Kawakami K."/>
            <person name="Suzuki Y."/>
            <person name="Sugano S."/>
            <person name="Gruber C.E."/>
            <person name="Smith M.R."/>
            <person name="Simmons B."/>
            <person name="Moore T."/>
            <person name="Waterman R."/>
            <person name="Johnson S.L."/>
            <person name="Ruan Y."/>
            <person name="Wei C.L."/>
            <person name="Mathavan S."/>
            <person name="Gunaratne P.H."/>
            <person name="Wu J."/>
            <person name="Garcia A.M."/>
            <person name="Hulyk S.W."/>
            <person name="Fuh E."/>
            <person name="Yuan Y."/>
            <person name="Sneed A."/>
            <person name="Kowis C."/>
            <person name="Hodgson A."/>
            <person name="Muzny D.M."/>
            <person name="McPherson J."/>
            <person name="Gibbs R.A."/>
            <person name="Fahey J."/>
            <person name="Helton E."/>
            <person name="Ketteman M."/>
            <person name="Madan A."/>
            <person name="Rodrigues S."/>
            <person name="Sanchez A."/>
            <person name="Whiting M."/>
            <person name="Madari A."/>
            <person name="Young A.C."/>
            <person name="Wetherby K.D."/>
            <person name="Granite S.J."/>
            <person name="Kwong P.N."/>
            <person name="Brinkley C.P."/>
            <person name="Pearson R.L."/>
            <person name="Bouffard G.G."/>
            <person name="Blakesly R.W."/>
            <person name="Green E.D."/>
            <person name="Dickson M.C."/>
            <person name="Rodriguez A.C."/>
            <person name="Grimwood J."/>
            <person name="Schmutz J."/>
            <person name="Myers R.M."/>
            <person name="Butterfield Y.S."/>
            <person name="Griffith M."/>
            <person name="Griffith O.L."/>
            <person name="Krzywinski M.I."/>
            <person name="Liao N."/>
            <person name="Morin R."/>
            <person name="Morrin R."/>
            <person name="Palmquist D."/>
            <person name="Petrescu A.S."/>
            <person name="Skalska U."/>
            <person name="Smailus D.E."/>
            <person name="Stott J.M."/>
            <person name="Schnerch A."/>
            <person name="Schein J.E."/>
            <person name="Jones S.J."/>
            <person name="Holt R.A."/>
            <person name="Baross A."/>
            <person name="Marra M.A."/>
            <person name="Clifton S."/>
            <person name="Makowski K.A."/>
            <person name="Bosak S."/>
            <person name="Malek J."/>
        </authorList>
    </citation>
    <scope>NUCLEOTIDE SEQUENCE [LARGE SCALE MRNA]</scope>
    <source>
        <strain evidence="1">FVB/N</strain>
        <tissue evidence="1">Liver</tissue>
    </source>
</reference>
<dbReference type="AlphaFoldDB" id="Q8K1B1"/>
<evidence type="ECO:0000313" key="1">
    <source>
        <dbReference type="EMBL" id="AAH25914.1"/>
    </source>
</evidence>
<proteinExistence type="evidence at transcript level"/>
<dbReference type="MGI" id="MGI:2183683">
    <property type="gene designation" value="Nav1"/>
</dbReference>
<name>Q8K1B1_MOUSE</name>
<evidence type="ECO:0000313" key="2">
    <source>
        <dbReference type="MGI" id="MGI:2183683"/>
    </source>
</evidence>
<organism evidence="1">
    <name type="scientific">Mus musculus</name>
    <name type="common">Mouse</name>
    <dbReference type="NCBI Taxonomy" id="10090"/>
    <lineage>
        <taxon>Eukaryota</taxon>
        <taxon>Metazoa</taxon>
        <taxon>Chordata</taxon>
        <taxon>Craniata</taxon>
        <taxon>Vertebrata</taxon>
        <taxon>Euteleostomi</taxon>
        <taxon>Mammalia</taxon>
        <taxon>Eutheria</taxon>
        <taxon>Euarchontoglires</taxon>
        <taxon>Glires</taxon>
        <taxon>Rodentia</taxon>
        <taxon>Myomorpha</taxon>
        <taxon>Muroidea</taxon>
        <taxon>Muridae</taxon>
        <taxon>Murinae</taxon>
        <taxon>Mus</taxon>
        <taxon>Mus</taxon>
    </lineage>
</organism>